<reference evidence="6 7" key="1">
    <citation type="submission" date="2018-06" db="EMBL/GenBank/DDBJ databases">
        <authorList>
            <consortium name="Pathogen Informatics"/>
            <person name="Doyle S."/>
        </authorList>
    </citation>
    <scope>NUCLEOTIDE SEQUENCE [LARGE SCALE GENOMIC DNA]</scope>
    <source>
        <strain evidence="6 7">NCTC13294</strain>
    </source>
</reference>
<dbReference type="Proteomes" id="UP000254572">
    <property type="component" value="Unassembled WGS sequence"/>
</dbReference>
<dbReference type="AlphaFoldDB" id="A0A381E834"/>
<dbReference type="RefSeq" id="WP_115611660.1">
    <property type="nucleotide sequence ID" value="NZ_JBHLZC010000005.1"/>
</dbReference>
<dbReference type="InterPro" id="IPR010998">
    <property type="entry name" value="Integrase_recombinase_N"/>
</dbReference>
<gene>
    <name evidence="6" type="primary">xerC_2</name>
    <name evidence="6" type="ORF">NCTC13294_01379</name>
</gene>
<evidence type="ECO:0000313" key="6">
    <source>
        <dbReference type="EMBL" id="SUX22944.1"/>
    </source>
</evidence>
<evidence type="ECO:0000256" key="2">
    <source>
        <dbReference type="ARBA" id="ARBA00022908"/>
    </source>
</evidence>
<dbReference type="GO" id="GO:0015074">
    <property type="term" value="P:DNA integration"/>
    <property type="evidence" value="ECO:0007669"/>
    <property type="project" value="UniProtKB-KW"/>
</dbReference>
<dbReference type="SUPFAM" id="SSF56349">
    <property type="entry name" value="DNA breaking-rejoining enzymes"/>
    <property type="match status" value="1"/>
</dbReference>
<evidence type="ECO:0000256" key="3">
    <source>
        <dbReference type="ARBA" id="ARBA00023125"/>
    </source>
</evidence>
<dbReference type="InterPro" id="IPR002104">
    <property type="entry name" value="Integrase_catalytic"/>
</dbReference>
<accession>A0A381E834</accession>
<dbReference type="GO" id="GO:0003677">
    <property type="term" value="F:DNA binding"/>
    <property type="evidence" value="ECO:0007669"/>
    <property type="project" value="UniProtKB-KW"/>
</dbReference>
<dbReference type="PANTHER" id="PTHR30349">
    <property type="entry name" value="PHAGE INTEGRASE-RELATED"/>
    <property type="match status" value="1"/>
</dbReference>
<evidence type="ECO:0000313" key="7">
    <source>
        <dbReference type="Proteomes" id="UP000254572"/>
    </source>
</evidence>
<dbReference type="Gene3D" id="1.10.443.10">
    <property type="entry name" value="Intergrase catalytic core"/>
    <property type="match status" value="1"/>
</dbReference>
<feature type="domain" description="Tyr recombinase" evidence="5">
    <location>
        <begin position="117"/>
        <end position="304"/>
    </location>
</feature>
<keyword evidence="7" id="KW-1185">Reference proteome</keyword>
<dbReference type="Gene3D" id="1.10.150.130">
    <property type="match status" value="1"/>
</dbReference>
<evidence type="ECO:0000256" key="4">
    <source>
        <dbReference type="ARBA" id="ARBA00023172"/>
    </source>
</evidence>
<dbReference type="Pfam" id="PF00589">
    <property type="entry name" value="Phage_integrase"/>
    <property type="match status" value="1"/>
</dbReference>
<keyword evidence="4" id="KW-0233">DNA recombination</keyword>
<dbReference type="OrthoDB" id="7064909at2"/>
<dbReference type="PANTHER" id="PTHR30349:SF81">
    <property type="entry name" value="TYROSINE RECOMBINASE XERC"/>
    <property type="match status" value="1"/>
</dbReference>
<sequence length="328" mass="38124">MQKKYLEKGTLRHFRAIYEEYAAYLNCKKQHRNTLCCKTRVVRYFLGFLESHQSRTRNLRKLRLETIHEFLFTLRDFETSTYNNYLIYLRQFLTWLERNHQIAPMSWLLHSKPVEDSLPRNIPLFQMEQICTPAEQEADLLPSRLALRNQAIVEVLFSTGVRNSELRNIRVRHLSVDLTECTIATLKGGVNRTVYLGEAAVNALQRYLLCENVDRQKDANRYVFLNCHGQRMSARTLIAIVKAMGIQRCGCPVTPHMFRHTFATEMLRACHSIRSVQVMLGHKSINTTTRYCHLDFDEQMKAVSAFHPHAIKAQTDGTGEESDSKPNS</sequence>
<dbReference type="GO" id="GO:0007059">
    <property type="term" value="P:chromosome segregation"/>
    <property type="evidence" value="ECO:0007669"/>
    <property type="project" value="UniProtKB-KW"/>
</dbReference>
<organism evidence="6 7">
    <name type="scientific">Cardiobacterium valvarum</name>
    <dbReference type="NCBI Taxonomy" id="194702"/>
    <lineage>
        <taxon>Bacteria</taxon>
        <taxon>Pseudomonadati</taxon>
        <taxon>Pseudomonadota</taxon>
        <taxon>Gammaproteobacteria</taxon>
        <taxon>Cardiobacteriales</taxon>
        <taxon>Cardiobacteriaceae</taxon>
        <taxon>Cardiobacterium</taxon>
    </lineage>
</organism>
<keyword evidence="3" id="KW-0238">DNA-binding</keyword>
<dbReference type="InterPro" id="IPR011010">
    <property type="entry name" value="DNA_brk_join_enz"/>
</dbReference>
<dbReference type="EMBL" id="UFUW01000001">
    <property type="protein sequence ID" value="SUX22944.1"/>
    <property type="molecule type" value="Genomic_DNA"/>
</dbReference>
<keyword evidence="1" id="KW-0159">Chromosome partition</keyword>
<keyword evidence="2" id="KW-0229">DNA integration</keyword>
<protein>
    <submittedName>
        <fullName evidence="6">Tyrosine recombinase XerC</fullName>
    </submittedName>
</protein>
<dbReference type="InterPro" id="IPR013762">
    <property type="entry name" value="Integrase-like_cat_sf"/>
</dbReference>
<evidence type="ECO:0000256" key="1">
    <source>
        <dbReference type="ARBA" id="ARBA00022829"/>
    </source>
</evidence>
<dbReference type="InterPro" id="IPR050090">
    <property type="entry name" value="Tyrosine_recombinase_XerCD"/>
</dbReference>
<dbReference type="GO" id="GO:0006310">
    <property type="term" value="P:DNA recombination"/>
    <property type="evidence" value="ECO:0007669"/>
    <property type="project" value="UniProtKB-KW"/>
</dbReference>
<dbReference type="PROSITE" id="PS51898">
    <property type="entry name" value="TYR_RECOMBINASE"/>
    <property type="match status" value="1"/>
</dbReference>
<proteinExistence type="predicted"/>
<name>A0A381E834_9GAMM</name>
<evidence type="ECO:0000259" key="5">
    <source>
        <dbReference type="PROSITE" id="PS51898"/>
    </source>
</evidence>